<dbReference type="Pfam" id="PF04351">
    <property type="entry name" value="PilP"/>
    <property type="match status" value="1"/>
</dbReference>
<name>A0A1E5CH31_9GAMM</name>
<dbReference type="PROSITE" id="PS51257">
    <property type="entry name" value="PROKAR_LIPOPROTEIN"/>
    <property type="match status" value="1"/>
</dbReference>
<evidence type="ECO:0000313" key="2">
    <source>
        <dbReference type="Proteomes" id="UP000095039"/>
    </source>
</evidence>
<dbReference type="RefSeq" id="WP_016961964.1">
    <property type="nucleotide sequence ID" value="NZ_AJWN02000002.1"/>
</dbReference>
<dbReference type="AlphaFoldDB" id="A0A1E5CH31"/>
<dbReference type="PIRSF" id="PIRSF016481">
    <property type="entry name" value="Pilus_assembly_PilP"/>
    <property type="match status" value="1"/>
</dbReference>
<sequence>MRYLSGLAVTLALTGCMQHETSQDLDRFIVQTYASAKVTATQLPPEPSYLAMSFEPTVDSDPFVLPIAEQEDTLAKGDCWQPNDLPNNRDSLEGYELASLDFKGVIGLPGSYWALVEAPDNTLHRVGLGRMIGNHRGRVDSISQHTLSLTEHLPDGLGCWQVRNVRLALNNNK</sequence>
<proteinExistence type="predicted"/>
<organism evidence="1 2">
    <name type="scientific">Enterovibrio norvegicus FF-454</name>
    <dbReference type="NCBI Taxonomy" id="1185651"/>
    <lineage>
        <taxon>Bacteria</taxon>
        <taxon>Pseudomonadati</taxon>
        <taxon>Pseudomonadota</taxon>
        <taxon>Gammaproteobacteria</taxon>
        <taxon>Vibrionales</taxon>
        <taxon>Vibrionaceae</taxon>
        <taxon>Enterovibrio</taxon>
    </lineage>
</organism>
<evidence type="ECO:0000313" key="1">
    <source>
        <dbReference type="EMBL" id="OEE64452.1"/>
    </source>
</evidence>
<comment type="caution">
    <text evidence="1">The sequence shown here is derived from an EMBL/GenBank/DDBJ whole genome shotgun (WGS) entry which is preliminary data.</text>
</comment>
<dbReference type="InterPro" id="IPR007446">
    <property type="entry name" value="PilP"/>
</dbReference>
<dbReference type="Proteomes" id="UP000095039">
    <property type="component" value="Unassembled WGS sequence"/>
</dbReference>
<dbReference type="Gene3D" id="2.30.30.830">
    <property type="match status" value="1"/>
</dbReference>
<accession>A0A1E5CH31</accession>
<keyword evidence="2" id="KW-1185">Reference proteome</keyword>
<gene>
    <name evidence="1" type="ORF">A1OK_00605</name>
</gene>
<protein>
    <submittedName>
        <fullName evidence="1">Pilus assembly protein PilP</fullName>
    </submittedName>
</protein>
<dbReference type="EMBL" id="AJWN02000002">
    <property type="protein sequence ID" value="OEE64452.1"/>
    <property type="molecule type" value="Genomic_DNA"/>
</dbReference>
<reference evidence="1 2" key="1">
    <citation type="journal article" date="2012" name="Science">
        <title>Ecological populations of bacteria act as socially cohesive units of antibiotic production and resistance.</title>
        <authorList>
            <person name="Cordero O.X."/>
            <person name="Wildschutte H."/>
            <person name="Kirkup B."/>
            <person name="Proehl S."/>
            <person name="Ngo L."/>
            <person name="Hussain F."/>
            <person name="Le Roux F."/>
            <person name="Mincer T."/>
            <person name="Polz M.F."/>
        </authorList>
    </citation>
    <scope>NUCLEOTIDE SEQUENCE [LARGE SCALE GENOMIC DNA]</scope>
    <source>
        <strain evidence="1 2">FF-454</strain>
    </source>
</reference>